<keyword evidence="3" id="KW-1185">Reference proteome</keyword>
<feature type="transmembrane region" description="Helical" evidence="1">
    <location>
        <begin position="38"/>
        <end position="69"/>
    </location>
</feature>
<accession>A0ABN6QID2</accession>
<sequence>MVECIFKGILVPLLCLLGYTVYVFLCTCLPSGKNKWKGVGFVALGVMSLAFEYVNASFSIMLLTGYFLLFIMRRKFQSHAPLVRKCNAVLALGVIPGICVIGVVCAVLFPPPQDYLCERIQEEMKRDMAVWNYRNNLMLLSSRFLGMEQGSDGITVKYYCETNMGPAVYKAFCNGYGGYKRAECVLLKK</sequence>
<gene>
    <name evidence="2" type="ORF">Abiwalacus_19180</name>
</gene>
<feature type="transmembrane region" description="Helical" evidence="1">
    <location>
        <begin position="9"/>
        <end position="32"/>
    </location>
</feature>
<keyword evidence="1" id="KW-1133">Transmembrane helix</keyword>
<dbReference type="Proteomes" id="UP001062263">
    <property type="component" value="Chromosome"/>
</dbReference>
<keyword evidence="1" id="KW-0472">Membrane</keyword>
<protein>
    <submittedName>
        <fullName evidence="2">Uncharacterized protein</fullName>
    </submittedName>
</protein>
<evidence type="ECO:0000256" key="1">
    <source>
        <dbReference type="SAM" id="Phobius"/>
    </source>
</evidence>
<dbReference type="EMBL" id="AP025943">
    <property type="protein sequence ID" value="BDL44344.1"/>
    <property type="molecule type" value="Genomic_DNA"/>
</dbReference>
<keyword evidence="1" id="KW-0812">Transmembrane</keyword>
<organism evidence="2 3">
    <name type="scientific">Akkermansia biwaensis</name>
    <dbReference type="NCBI Taxonomy" id="2946555"/>
    <lineage>
        <taxon>Bacteria</taxon>
        <taxon>Pseudomonadati</taxon>
        <taxon>Verrucomicrobiota</taxon>
        <taxon>Verrucomicrobiia</taxon>
        <taxon>Verrucomicrobiales</taxon>
        <taxon>Akkermansiaceae</taxon>
        <taxon>Akkermansia</taxon>
    </lineage>
</organism>
<feature type="transmembrane region" description="Helical" evidence="1">
    <location>
        <begin position="89"/>
        <end position="109"/>
    </location>
</feature>
<evidence type="ECO:0000313" key="2">
    <source>
        <dbReference type="EMBL" id="BDL44344.1"/>
    </source>
</evidence>
<proteinExistence type="predicted"/>
<evidence type="ECO:0000313" key="3">
    <source>
        <dbReference type="Proteomes" id="UP001062263"/>
    </source>
</evidence>
<reference evidence="2" key="1">
    <citation type="submission" date="2022-06" db="EMBL/GenBank/DDBJ databases">
        <title>Akkermansia biwalacus sp. nov., an anaerobic mucin-degrading bacterium isolated from human intestine.</title>
        <authorList>
            <person name="Kobayashi Y."/>
            <person name="Inoue S."/>
            <person name="Kawahara T."/>
            <person name="Kohda N."/>
        </authorList>
    </citation>
    <scope>NUCLEOTIDE SEQUENCE</scope>
    <source>
        <strain evidence="2">WON2089</strain>
    </source>
</reference>
<name>A0ABN6QID2_9BACT</name>